<evidence type="ECO:0000256" key="2">
    <source>
        <dbReference type="ARBA" id="ARBA00022692"/>
    </source>
</evidence>
<comment type="caution">
    <text evidence="6">The sequence shown here is derived from an EMBL/GenBank/DDBJ whole genome shotgun (WGS) entry which is preliminary data.</text>
</comment>
<dbReference type="GO" id="GO:0005886">
    <property type="term" value="C:plasma membrane"/>
    <property type="evidence" value="ECO:0007669"/>
    <property type="project" value="TreeGrafter"/>
</dbReference>
<evidence type="ECO:0000256" key="4">
    <source>
        <dbReference type="ARBA" id="ARBA00023136"/>
    </source>
</evidence>
<dbReference type="PANTHER" id="PTHR33514:SF13">
    <property type="entry name" value="PROTEIN ABCI12, CHLOROPLASTIC"/>
    <property type="match status" value="1"/>
</dbReference>
<dbReference type="InterPro" id="IPR003339">
    <property type="entry name" value="ABC/ECF_trnsptr_transmembrane"/>
</dbReference>
<organism evidence="6 7">
    <name type="scientific">Mycetocola zhadangensis</name>
    <dbReference type="NCBI Taxonomy" id="1164595"/>
    <lineage>
        <taxon>Bacteria</taxon>
        <taxon>Bacillati</taxon>
        <taxon>Actinomycetota</taxon>
        <taxon>Actinomycetes</taxon>
        <taxon>Micrococcales</taxon>
        <taxon>Microbacteriaceae</taxon>
        <taxon>Mycetocola</taxon>
    </lineage>
</organism>
<evidence type="ECO:0000256" key="1">
    <source>
        <dbReference type="ARBA" id="ARBA00004141"/>
    </source>
</evidence>
<dbReference type="CDD" id="cd16914">
    <property type="entry name" value="EcfT"/>
    <property type="match status" value="1"/>
</dbReference>
<dbReference type="RefSeq" id="WP_121659589.1">
    <property type="nucleotide sequence ID" value="NZ_BMEK01000002.1"/>
</dbReference>
<feature type="transmembrane region" description="Helical" evidence="5">
    <location>
        <begin position="35"/>
        <end position="59"/>
    </location>
</feature>
<evidence type="ECO:0000256" key="3">
    <source>
        <dbReference type="ARBA" id="ARBA00022989"/>
    </source>
</evidence>
<comment type="subcellular location">
    <subcellularLocation>
        <location evidence="1">Membrane</location>
        <topology evidence="1">Multi-pass membrane protein</topology>
    </subcellularLocation>
</comment>
<evidence type="ECO:0000313" key="7">
    <source>
        <dbReference type="Proteomes" id="UP000282460"/>
    </source>
</evidence>
<keyword evidence="2 5" id="KW-0812">Transmembrane</keyword>
<evidence type="ECO:0000313" key="6">
    <source>
        <dbReference type="EMBL" id="RLQ84546.1"/>
    </source>
</evidence>
<keyword evidence="4 5" id="KW-0472">Membrane</keyword>
<protein>
    <submittedName>
        <fullName evidence="6">Energy-coupling factor transporter transmembrane protein EcfT</fullName>
    </submittedName>
</protein>
<name>A0A3L7J1V5_9MICO</name>
<keyword evidence="3 5" id="KW-1133">Transmembrane helix</keyword>
<evidence type="ECO:0000256" key="5">
    <source>
        <dbReference type="SAM" id="Phobius"/>
    </source>
</evidence>
<keyword evidence="7" id="KW-1185">Reference proteome</keyword>
<sequence>MSGALDPYSARPGVTARHFLHWLNPLAKIAGPLPFMVYLLFVRDIATPLAFLCFALLLITAGARLTPRMAMALWLGLPAVVAVLSVSFALWTDATRVDDTLLLFQIGEYRFYLGAWLIGLATACRLGALLALALISGLTMTGPDLVRALVQQLHVPYRIGYTALAAYRFVPRFRHELGGIRQAHRVRGVSGGRGPIAGLRRYLGYVVPLLVGAIRHAERVALAMDSRAFGAHQFRTERYLVPFRVRDGVFIASFWSVGAALIVAAAQVP</sequence>
<dbReference type="PANTHER" id="PTHR33514">
    <property type="entry name" value="PROTEIN ABCI12, CHLOROPLASTIC"/>
    <property type="match status" value="1"/>
</dbReference>
<feature type="transmembrane region" description="Helical" evidence="5">
    <location>
        <begin position="248"/>
        <end position="268"/>
    </location>
</feature>
<dbReference type="Proteomes" id="UP000282460">
    <property type="component" value="Unassembled WGS sequence"/>
</dbReference>
<reference evidence="6 7" key="1">
    <citation type="submission" date="2018-10" db="EMBL/GenBank/DDBJ databases">
        <authorList>
            <person name="Li J."/>
        </authorList>
    </citation>
    <scope>NUCLEOTIDE SEQUENCE [LARGE SCALE GENOMIC DNA]</scope>
    <source>
        <strain evidence="6 7">ZD1-4</strain>
    </source>
</reference>
<dbReference type="OrthoDB" id="92887at2"/>
<proteinExistence type="predicted"/>
<feature type="transmembrane region" description="Helical" evidence="5">
    <location>
        <begin position="71"/>
        <end position="91"/>
    </location>
</feature>
<dbReference type="Pfam" id="PF02361">
    <property type="entry name" value="CbiQ"/>
    <property type="match status" value="1"/>
</dbReference>
<gene>
    <name evidence="6" type="ORF">D9V28_10275</name>
</gene>
<dbReference type="AlphaFoldDB" id="A0A3L7J1V5"/>
<accession>A0A3L7J1V5</accession>
<dbReference type="EMBL" id="RCWJ01000002">
    <property type="protein sequence ID" value="RLQ84546.1"/>
    <property type="molecule type" value="Genomic_DNA"/>
</dbReference>
<feature type="transmembrane region" description="Helical" evidence="5">
    <location>
        <begin position="111"/>
        <end position="135"/>
    </location>
</feature>